<dbReference type="PANTHER" id="PTHR47835:SF3">
    <property type="entry name" value="HELICASE FOR MEIOSIS 1"/>
    <property type="match status" value="1"/>
</dbReference>
<protein>
    <recommendedName>
        <fullName evidence="1">Helicase ATP-binding domain-containing protein</fullName>
    </recommendedName>
</protein>
<dbReference type="Gene3D" id="3.40.50.300">
    <property type="entry name" value="P-loop containing nucleotide triphosphate hydrolases"/>
    <property type="match status" value="2"/>
</dbReference>
<evidence type="ECO:0000313" key="3">
    <source>
        <dbReference type="Proteomes" id="UP000009022"/>
    </source>
</evidence>
<dbReference type="STRING" id="10228.B3RJV2"/>
<dbReference type="Proteomes" id="UP000009022">
    <property type="component" value="Unassembled WGS sequence"/>
</dbReference>
<evidence type="ECO:0000259" key="1">
    <source>
        <dbReference type="PROSITE" id="PS51192"/>
    </source>
</evidence>
<dbReference type="AlphaFoldDB" id="B3RJV2"/>
<name>B3RJV2_TRIAD</name>
<feature type="domain" description="Helicase ATP-binding" evidence="1">
    <location>
        <begin position="52"/>
        <end position="191"/>
    </location>
</feature>
<dbReference type="GeneID" id="6750265"/>
<dbReference type="EMBL" id="DS985241">
    <property type="protein sequence ID" value="EDV29849.1"/>
    <property type="molecule type" value="Genomic_DNA"/>
</dbReference>
<dbReference type="InterPro" id="IPR011545">
    <property type="entry name" value="DEAD/DEAH_box_helicase_dom"/>
</dbReference>
<dbReference type="GO" id="GO:0016787">
    <property type="term" value="F:hydrolase activity"/>
    <property type="evidence" value="ECO:0007669"/>
    <property type="project" value="UniProtKB-KW"/>
</dbReference>
<dbReference type="GO" id="GO:0043138">
    <property type="term" value="F:3'-5' DNA helicase activity"/>
    <property type="evidence" value="ECO:0007669"/>
    <property type="project" value="UniProtKB-EC"/>
</dbReference>
<dbReference type="HOGENOM" id="CLU_1423221_0_0_1"/>
<dbReference type="Pfam" id="PF00270">
    <property type="entry name" value="DEAD"/>
    <property type="match status" value="1"/>
</dbReference>
<reference evidence="2 3" key="1">
    <citation type="journal article" date="2008" name="Nature">
        <title>The Trichoplax genome and the nature of placozoans.</title>
        <authorList>
            <person name="Srivastava M."/>
            <person name="Begovic E."/>
            <person name="Chapman J."/>
            <person name="Putnam N.H."/>
            <person name="Hellsten U."/>
            <person name="Kawashima T."/>
            <person name="Kuo A."/>
            <person name="Mitros T."/>
            <person name="Salamov A."/>
            <person name="Carpenter M.L."/>
            <person name="Signorovitch A.Y."/>
            <person name="Moreno M.A."/>
            <person name="Kamm K."/>
            <person name="Grimwood J."/>
            <person name="Schmutz J."/>
            <person name="Shapiro H."/>
            <person name="Grigoriev I.V."/>
            <person name="Buss L.W."/>
            <person name="Schierwater B."/>
            <person name="Dellaporta S.L."/>
            <person name="Rokhsar D.S."/>
        </authorList>
    </citation>
    <scope>NUCLEOTIDE SEQUENCE [LARGE SCALE GENOMIC DNA]</scope>
    <source>
        <strain evidence="2 3">Grell-BS-1999</strain>
    </source>
</reference>
<keyword evidence="3" id="KW-1185">Reference proteome</keyword>
<dbReference type="KEGG" id="tad:TRIADDRAFT_52688"/>
<dbReference type="CTD" id="6750265"/>
<dbReference type="InParanoid" id="B3RJV2"/>
<dbReference type="PROSITE" id="PS51192">
    <property type="entry name" value="HELICASE_ATP_BIND_1"/>
    <property type="match status" value="1"/>
</dbReference>
<dbReference type="RefSeq" id="XP_002109051.1">
    <property type="nucleotide sequence ID" value="XM_002109015.1"/>
</dbReference>
<dbReference type="PhylomeDB" id="B3RJV2"/>
<dbReference type="PANTHER" id="PTHR47835">
    <property type="entry name" value="HFM1, ATP DEPENDENT DNA HELICASE HOMOLOG"/>
    <property type="match status" value="1"/>
</dbReference>
<gene>
    <name evidence="2" type="ORF">TRIADDRAFT_52688</name>
</gene>
<accession>B3RJV2</accession>
<evidence type="ECO:0000313" key="2">
    <source>
        <dbReference type="EMBL" id="EDV29849.1"/>
    </source>
</evidence>
<dbReference type="InterPro" id="IPR014001">
    <property type="entry name" value="Helicase_ATP-bd"/>
</dbReference>
<dbReference type="InterPro" id="IPR027417">
    <property type="entry name" value="P-loop_NTPase"/>
</dbReference>
<dbReference type="eggNOG" id="KOG0952">
    <property type="taxonomic scope" value="Eukaryota"/>
</dbReference>
<dbReference type="SUPFAM" id="SSF52540">
    <property type="entry name" value="P-loop containing nucleoside triphosphate hydrolases"/>
    <property type="match status" value="1"/>
</dbReference>
<dbReference type="OrthoDB" id="5575at2759"/>
<organism evidence="2 3">
    <name type="scientific">Trichoplax adhaerens</name>
    <name type="common">Trichoplax reptans</name>
    <dbReference type="NCBI Taxonomy" id="10228"/>
    <lineage>
        <taxon>Eukaryota</taxon>
        <taxon>Metazoa</taxon>
        <taxon>Placozoa</taxon>
        <taxon>Uniplacotomia</taxon>
        <taxon>Trichoplacea</taxon>
        <taxon>Trichoplacidae</taxon>
        <taxon>Trichoplax</taxon>
    </lineage>
</organism>
<dbReference type="GO" id="GO:0005524">
    <property type="term" value="F:ATP binding"/>
    <property type="evidence" value="ECO:0007669"/>
    <property type="project" value="InterPro"/>
</dbReference>
<sequence>MSITQISSGIRKAIKFRSLFPFSDFNHVQSEVMNDVLYSDKSVIVSAPTGSVAPLKALCSERYLDWSKKFSPHKLNCVGMTSDTSVEDYYRLKKASIILTTPEKLDMLTRTQNRAIIERASLILIDEIHILNDNTRGATLEAVISRIKAYHISANDRGFAAEEKLRFLAISATIPNAQDVCRNSEVNYITH</sequence>
<dbReference type="GO" id="GO:0003676">
    <property type="term" value="F:nucleic acid binding"/>
    <property type="evidence" value="ECO:0007669"/>
    <property type="project" value="InterPro"/>
</dbReference>
<proteinExistence type="predicted"/>
<dbReference type="InterPro" id="IPR052247">
    <property type="entry name" value="Meiotic_Crossover_Helicase"/>
</dbReference>